<dbReference type="AlphaFoldDB" id="A0A4V1G7L5"/>
<comment type="subcellular location">
    <subcellularLocation>
        <location evidence="9">Cell inner membrane</location>
        <topology evidence="9">Single-pass membrane protein</topology>
    </subcellularLocation>
</comment>
<proteinExistence type="inferred from homology"/>
<evidence type="ECO:0000256" key="7">
    <source>
        <dbReference type="ARBA" id="ARBA00023136"/>
    </source>
</evidence>
<dbReference type="GO" id="GO:0009103">
    <property type="term" value="P:lipopolysaccharide biosynthetic process"/>
    <property type="evidence" value="ECO:0007669"/>
    <property type="project" value="UniProtKB-UniRule"/>
</dbReference>
<dbReference type="EC" id="2.3.1.242" evidence="9"/>
<reference evidence="10 11" key="1">
    <citation type="submission" date="2019-05" db="EMBL/GenBank/DDBJ databases">
        <title>Complete genome sequence of Izhakiella calystegiae KSNA2, an endophyte isolated from beach morning glory (Calystegia soldanella).</title>
        <authorList>
            <person name="Jiang L."/>
            <person name="Jeong J.C."/>
            <person name="Kim C.Y."/>
            <person name="Kim D.H."/>
            <person name="Kim S.W."/>
            <person name="Lee j."/>
        </authorList>
    </citation>
    <scope>NUCLEOTIDE SEQUENCE [LARGE SCALE GENOMIC DNA]</scope>
    <source>
        <strain evidence="10 11">KSNA2</strain>
    </source>
</reference>
<dbReference type="OrthoDB" id="9803456at2"/>
<evidence type="ECO:0000256" key="2">
    <source>
        <dbReference type="ARBA" id="ARBA00022519"/>
    </source>
</evidence>
<keyword evidence="7 9" id="KW-0472">Membrane</keyword>
<keyword evidence="2 9" id="KW-0997">Cell inner membrane</keyword>
<comment type="similarity">
    <text evidence="9">Belongs to the LpxL/LpxM/LpxP family. LpxP subfamily.</text>
</comment>
<dbReference type="InterPro" id="IPR004960">
    <property type="entry name" value="LipA_acyltrans"/>
</dbReference>
<evidence type="ECO:0000313" key="11">
    <source>
        <dbReference type="Proteomes" id="UP000302163"/>
    </source>
</evidence>
<dbReference type="HAMAP" id="MF_01943">
    <property type="entry name" value="Lipid_A_LpxP"/>
    <property type="match status" value="1"/>
</dbReference>
<dbReference type="CDD" id="cd07984">
    <property type="entry name" value="LPLAT_LABLAT-like"/>
    <property type="match status" value="1"/>
</dbReference>
<dbReference type="Proteomes" id="UP000302163">
    <property type="component" value="Chromosome"/>
</dbReference>
<gene>
    <name evidence="9 10" type="primary">lpxP</name>
    <name evidence="10" type="ORF">FEM41_10605</name>
</gene>
<keyword evidence="6 9" id="KW-1133">Transmembrane helix</keyword>
<dbReference type="RefSeq" id="WP_138095943.1">
    <property type="nucleotide sequence ID" value="NZ_CP040428.1"/>
</dbReference>
<dbReference type="PANTHER" id="PTHR30606:SF7">
    <property type="entry name" value="LIPID A BIOSYNTHESIS PALMITOLEOYLTRANSFERASE"/>
    <property type="match status" value="1"/>
</dbReference>
<comment type="catalytic activity">
    <reaction evidence="9">
        <text>an alpha-Kdo-(2-&gt;4)-alpha-Kdo-(2-&gt;6)-lipid IVA + a fatty acyl-[ACP] = an acyl-alpha-Kdo-(2-&gt;4)-alpha-Kdo-(2-&gt;6)-lipid IVA + holo-[ACP]</text>
        <dbReference type="Rhea" id="RHEA:74287"/>
        <dbReference type="Rhea" id="RHEA-COMP:9685"/>
        <dbReference type="Rhea" id="RHEA-COMP:14125"/>
        <dbReference type="ChEBI" id="CHEBI:64479"/>
        <dbReference type="ChEBI" id="CHEBI:138651"/>
        <dbReference type="ChEBI" id="CHEBI:176429"/>
        <dbReference type="ChEBI" id="CHEBI:193149"/>
        <dbReference type="EC" id="2.3.1.242"/>
    </reaction>
</comment>
<evidence type="ECO:0000256" key="4">
    <source>
        <dbReference type="ARBA" id="ARBA00022692"/>
    </source>
</evidence>
<evidence type="ECO:0000256" key="9">
    <source>
        <dbReference type="HAMAP-Rule" id="MF_01943"/>
    </source>
</evidence>
<dbReference type="HAMAP" id="MF_01942">
    <property type="entry name" value="Lipid_A_LpxL_LpxP"/>
    <property type="match status" value="1"/>
</dbReference>
<evidence type="ECO:0000256" key="5">
    <source>
        <dbReference type="ARBA" id="ARBA00022985"/>
    </source>
</evidence>
<evidence type="ECO:0000313" key="10">
    <source>
        <dbReference type="EMBL" id="QCT20067.1"/>
    </source>
</evidence>
<dbReference type="EMBL" id="CP040428">
    <property type="protein sequence ID" value="QCT20067.1"/>
    <property type="molecule type" value="Genomic_DNA"/>
</dbReference>
<dbReference type="NCBIfam" id="NF005952">
    <property type="entry name" value="PRK08025.1"/>
    <property type="match status" value="1"/>
</dbReference>
<dbReference type="InterPro" id="IPR030857">
    <property type="entry name" value="Lipid_A_LpxP"/>
</dbReference>
<keyword evidence="1 9" id="KW-1003">Cell membrane</keyword>
<accession>A0A4V1G7L5</accession>
<evidence type="ECO:0000256" key="8">
    <source>
        <dbReference type="ARBA" id="ARBA00023315"/>
    </source>
</evidence>
<organism evidence="10 11">
    <name type="scientific">Jejubacter calystegiae</name>
    <dbReference type="NCBI Taxonomy" id="2579935"/>
    <lineage>
        <taxon>Bacteria</taxon>
        <taxon>Pseudomonadati</taxon>
        <taxon>Pseudomonadota</taxon>
        <taxon>Gammaproteobacteria</taxon>
        <taxon>Enterobacterales</taxon>
        <taxon>Enterobacteriaceae</taxon>
        <taxon>Jejubacter</taxon>
    </lineage>
</organism>
<dbReference type="InterPro" id="IPR011920">
    <property type="entry name" value="Lipid_A_LpxL_LpxP"/>
</dbReference>
<keyword evidence="11" id="KW-1185">Reference proteome</keyword>
<name>A0A4V1G7L5_9ENTR</name>
<evidence type="ECO:0000256" key="3">
    <source>
        <dbReference type="ARBA" id="ARBA00022679"/>
    </source>
</evidence>
<evidence type="ECO:0000256" key="6">
    <source>
        <dbReference type="ARBA" id="ARBA00022989"/>
    </source>
</evidence>
<dbReference type="PANTHER" id="PTHR30606">
    <property type="entry name" value="LIPID A BIOSYNTHESIS LAUROYL ACYLTRANSFERASE"/>
    <property type="match status" value="1"/>
</dbReference>
<dbReference type="GO" id="GO:0036104">
    <property type="term" value="P:Kdo2-lipid A biosynthetic process"/>
    <property type="evidence" value="ECO:0007669"/>
    <property type="project" value="UniProtKB-UniRule"/>
</dbReference>
<dbReference type="PIRSF" id="PIRSF026649">
    <property type="entry name" value="MsbB"/>
    <property type="match status" value="1"/>
</dbReference>
<comment type="pathway">
    <text evidence="9">Bacterial outer membrane biogenesis; lipopolysaccharide biosynthesis.</text>
</comment>
<dbReference type="Pfam" id="PF03279">
    <property type="entry name" value="Lip_A_acyltrans"/>
    <property type="match status" value="1"/>
</dbReference>
<feature type="transmembrane region" description="Helical" evidence="9">
    <location>
        <begin position="20"/>
        <end position="45"/>
    </location>
</feature>
<dbReference type="NCBIfam" id="TIGR02207">
    <property type="entry name" value="lipid_A_htrB"/>
    <property type="match status" value="1"/>
</dbReference>
<dbReference type="KEGG" id="izh:FEM41_10605"/>
<dbReference type="GO" id="GO:0005886">
    <property type="term" value="C:plasma membrane"/>
    <property type="evidence" value="ECO:0007669"/>
    <property type="project" value="UniProtKB-SubCell"/>
</dbReference>
<evidence type="ECO:0000256" key="1">
    <source>
        <dbReference type="ARBA" id="ARBA00022475"/>
    </source>
</evidence>
<sequence>MNQTQRFTMAYLHPRYWLTWFGLFCLWSLVQLPYPVLTRIGAWAGRNSRRFLRRREDIARQNIALCFPGLAACERDKLIADNFISLGMALVETGMAWFWSDRRLRRWFDVEGLHNLMAAQRENRGVLVVGVHFMSLELGGRMMGLCKPMSAVYRRHNNGLLEWAQTRGRMRSNKKMIDRRHLKEIVNALKHGEAVWFAPDQDYGAKGSSFVPFFGVPRVATTNGPFVISRLSNAAMLTITLIRKPKGAGYRLIIEPELEGFPKEDGVEAASWMNRVIEREIMRAPEQYLWIHRRFKTRPPGAASLYV</sequence>
<dbReference type="UniPathway" id="UPA00030"/>
<protein>
    <recommendedName>
        <fullName evidence="9">Lipid A biosynthesis acyltransferase</fullName>
        <ecNumber evidence="9">2.3.1.242</ecNumber>
    </recommendedName>
    <alternativeName>
        <fullName evidence="9">Kdo(2)-lipid IV(A) acyltransferase</fullName>
    </alternativeName>
</protein>
<dbReference type="GO" id="GO:0008951">
    <property type="term" value="F:palmitoleoyl [acyl-carrier-protein]-dependent acyltransferase activity"/>
    <property type="evidence" value="ECO:0007669"/>
    <property type="project" value="InterPro"/>
</dbReference>
<keyword evidence="3 9" id="KW-0808">Transferase</keyword>
<keyword evidence="5 9" id="KW-0448">Lipopolysaccharide biosynthesis</keyword>
<dbReference type="GO" id="GO:0009409">
    <property type="term" value="P:response to cold"/>
    <property type="evidence" value="ECO:0007669"/>
    <property type="project" value="InterPro"/>
</dbReference>
<comment type="function">
    <text evidence="9">Catalyzes the transfer of an acyl chain from an acyl-[acyl-carrier-protein] (ACP) to Kdo(2)-lipid IV(A) to form Kdo(2)-(acyl)-lipid IV(A).</text>
</comment>
<dbReference type="NCBIfam" id="NF005340">
    <property type="entry name" value="PRK06860.1"/>
    <property type="match status" value="1"/>
</dbReference>
<keyword evidence="4 9" id="KW-0812">Transmembrane</keyword>
<dbReference type="GO" id="GO:0009245">
    <property type="term" value="P:lipid A biosynthetic process"/>
    <property type="evidence" value="ECO:0007669"/>
    <property type="project" value="InterPro"/>
</dbReference>
<keyword evidence="8 9" id="KW-0012">Acyltransferase</keyword>
<feature type="short sequence motif" description="HXXXXD motif" evidence="9">
    <location>
        <begin position="132"/>
        <end position="137"/>
    </location>
</feature>